<organism evidence="2 3">
    <name type="scientific">Leisingera aquaemixtae</name>
    <dbReference type="NCBI Taxonomy" id="1396826"/>
    <lineage>
        <taxon>Bacteria</taxon>
        <taxon>Pseudomonadati</taxon>
        <taxon>Pseudomonadota</taxon>
        <taxon>Alphaproteobacteria</taxon>
        <taxon>Rhodobacterales</taxon>
        <taxon>Roseobacteraceae</taxon>
        <taxon>Leisingera</taxon>
    </lineage>
</organism>
<evidence type="ECO:0000256" key="1">
    <source>
        <dbReference type="SAM" id="MobiDB-lite"/>
    </source>
</evidence>
<evidence type="ECO:0000313" key="3">
    <source>
        <dbReference type="Proteomes" id="UP000051326"/>
    </source>
</evidence>
<accession>A0A0P1HA90</accession>
<dbReference type="Proteomes" id="UP000051326">
    <property type="component" value="Unassembled WGS sequence"/>
</dbReference>
<sequence length="44" mass="4526">MTFSTPYARRSGQHGPAILKTAAGPAGRGTLPGHLLITLGGFFT</sequence>
<dbReference type="STRING" id="1396826.PHA8399_02279"/>
<name>A0A0P1HA90_9RHOB</name>
<proteinExistence type="predicted"/>
<protein>
    <submittedName>
        <fullName evidence="2">Uncharacterized protein</fullName>
    </submittedName>
</protein>
<feature type="region of interest" description="Disordered" evidence="1">
    <location>
        <begin position="1"/>
        <end position="28"/>
    </location>
</feature>
<evidence type="ECO:0000313" key="2">
    <source>
        <dbReference type="EMBL" id="CUI00153.1"/>
    </source>
</evidence>
<dbReference type="EMBL" id="CYSR01000022">
    <property type="protein sequence ID" value="CUI00153.1"/>
    <property type="molecule type" value="Genomic_DNA"/>
</dbReference>
<dbReference type="AlphaFoldDB" id="A0A0P1HA90"/>
<gene>
    <name evidence="2" type="ORF">PHA8399_02279</name>
</gene>
<reference evidence="2 3" key="1">
    <citation type="submission" date="2015-09" db="EMBL/GenBank/DDBJ databases">
        <authorList>
            <consortium name="Swine Surveillance"/>
        </authorList>
    </citation>
    <scope>NUCLEOTIDE SEQUENCE [LARGE SCALE GENOMIC DNA]</scope>
    <source>
        <strain evidence="2 3">CECT 8399</strain>
    </source>
</reference>